<proteinExistence type="predicted"/>
<comment type="caution">
    <text evidence="6">The sequence shown here is derived from an EMBL/GenBank/DDBJ whole genome shotgun (WGS) entry which is preliminary data.</text>
</comment>
<dbReference type="Pfam" id="PF13305">
    <property type="entry name" value="TetR_C_33"/>
    <property type="match status" value="1"/>
</dbReference>
<keyword evidence="3" id="KW-0804">Transcription</keyword>
<dbReference type="InterPro" id="IPR009057">
    <property type="entry name" value="Homeodomain-like_sf"/>
</dbReference>
<evidence type="ECO:0000313" key="7">
    <source>
        <dbReference type="Proteomes" id="UP001500635"/>
    </source>
</evidence>
<dbReference type="Gene3D" id="1.10.357.10">
    <property type="entry name" value="Tetracycline Repressor, domain 2"/>
    <property type="match status" value="1"/>
</dbReference>
<evidence type="ECO:0000256" key="1">
    <source>
        <dbReference type="ARBA" id="ARBA00023015"/>
    </source>
</evidence>
<evidence type="ECO:0000313" key="6">
    <source>
        <dbReference type="EMBL" id="GAA4397037.1"/>
    </source>
</evidence>
<name>A0ABP8JWC0_9ACTN</name>
<feature type="DNA-binding region" description="H-T-H motif" evidence="4">
    <location>
        <begin position="30"/>
        <end position="49"/>
    </location>
</feature>
<gene>
    <name evidence="6" type="ORF">GCM10023147_32010</name>
</gene>
<dbReference type="PANTHER" id="PTHR30055">
    <property type="entry name" value="HTH-TYPE TRANSCRIPTIONAL REGULATOR RUTR"/>
    <property type="match status" value="1"/>
</dbReference>
<evidence type="ECO:0000256" key="2">
    <source>
        <dbReference type="ARBA" id="ARBA00023125"/>
    </source>
</evidence>
<evidence type="ECO:0000256" key="4">
    <source>
        <dbReference type="PROSITE-ProRule" id="PRU00335"/>
    </source>
</evidence>
<keyword evidence="2 4" id="KW-0238">DNA-binding</keyword>
<dbReference type="SUPFAM" id="SSF46689">
    <property type="entry name" value="Homeodomain-like"/>
    <property type="match status" value="1"/>
</dbReference>
<dbReference type="InterPro" id="IPR036271">
    <property type="entry name" value="Tet_transcr_reg_TetR-rel_C_sf"/>
</dbReference>
<sequence length="211" mass="23228">MDGPPNRDRRTQLTAAAVDLLETQGPDTMTARKVTAQVGTSRMAIYTDFGSMGGLVASVVDHGFTLLLRELEPKQFTGEHLADIWTIAQIQRDFALTHRHLYAVMFAAETVGGYQRSGHDLEQGIETLRFLHRHCRAAVEAGDLTVDEPRTATRQLWISIHGHLMLELAGYMDTEPEPVRSFAQTVATVMIGLGADQTSARDAVDAGRHSM</sequence>
<reference evidence="7" key="1">
    <citation type="journal article" date="2019" name="Int. J. Syst. Evol. Microbiol.">
        <title>The Global Catalogue of Microorganisms (GCM) 10K type strain sequencing project: providing services to taxonomists for standard genome sequencing and annotation.</title>
        <authorList>
            <consortium name="The Broad Institute Genomics Platform"/>
            <consortium name="The Broad Institute Genome Sequencing Center for Infectious Disease"/>
            <person name="Wu L."/>
            <person name="Ma J."/>
        </authorList>
    </citation>
    <scope>NUCLEOTIDE SEQUENCE [LARGE SCALE GENOMIC DNA]</scope>
    <source>
        <strain evidence="7">JCM 17688</strain>
    </source>
</reference>
<accession>A0ABP8JWC0</accession>
<dbReference type="EMBL" id="BAABFR010000053">
    <property type="protein sequence ID" value="GAA4397037.1"/>
    <property type="molecule type" value="Genomic_DNA"/>
</dbReference>
<dbReference type="InterPro" id="IPR001647">
    <property type="entry name" value="HTH_TetR"/>
</dbReference>
<feature type="domain" description="HTH tetR-type" evidence="5">
    <location>
        <begin position="7"/>
        <end position="67"/>
    </location>
</feature>
<evidence type="ECO:0000256" key="3">
    <source>
        <dbReference type="ARBA" id="ARBA00023163"/>
    </source>
</evidence>
<dbReference type="PROSITE" id="PS50977">
    <property type="entry name" value="HTH_TETR_2"/>
    <property type="match status" value="1"/>
</dbReference>
<protein>
    <recommendedName>
        <fullName evidence="5">HTH tetR-type domain-containing protein</fullName>
    </recommendedName>
</protein>
<keyword evidence="1" id="KW-0805">Transcription regulation</keyword>
<dbReference type="SUPFAM" id="SSF48498">
    <property type="entry name" value="Tetracyclin repressor-like, C-terminal domain"/>
    <property type="match status" value="1"/>
</dbReference>
<dbReference type="RefSeq" id="WP_344997748.1">
    <property type="nucleotide sequence ID" value="NZ_BAABFR010000053.1"/>
</dbReference>
<dbReference type="Proteomes" id="UP001500635">
    <property type="component" value="Unassembled WGS sequence"/>
</dbReference>
<keyword evidence="7" id="KW-1185">Reference proteome</keyword>
<dbReference type="Pfam" id="PF00440">
    <property type="entry name" value="TetR_N"/>
    <property type="match status" value="1"/>
</dbReference>
<dbReference type="InterPro" id="IPR050109">
    <property type="entry name" value="HTH-type_TetR-like_transc_reg"/>
</dbReference>
<dbReference type="InterPro" id="IPR025996">
    <property type="entry name" value="MT1864/Rv1816-like_C"/>
</dbReference>
<evidence type="ECO:0000259" key="5">
    <source>
        <dbReference type="PROSITE" id="PS50977"/>
    </source>
</evidence>
<organism evidence="6 7">
    <name type="scientific">Tsukamurella soli</name>
    <dbReference type="NCBI Taxonomy" id="644556"/>
    <lineage>
        <taxon>Bacteria</taxon>
        <taxon>Bacillati</taxon>
        <taxon>Actinomycetota</taxon>
        <taxon>Actinomycetes</taxon>
        <taxon>Mycobacteriales</taxon>
        <taxon>Tsukamurellaceae</taxon>
        <taxon>Tsukamurella</taxon>
    </lineage>
</organism>
<dbReference type="PANTHER" id="PTHR30055:SF209">
    <property type="entry name" value="POSSIBLE TRANSCRIPTIONAL REGULATORY PROTEIN (PROBABLY TETR-FAMILY)"/>
    <property type="match status" value="1"/>
</dbReference>